<dbReference type="AlphaFoldDB" id="A0A149VH21"/>
<dbReference type="Proteomes" id="UP000075538">
    <property type="component" value="Unassembled WGS sequence"/>
</dbReference>
<dbReference type="EMBL" id="LHZZ01000275">
    <property type="protein sequence ID" value="KXV79495.1"/>
    <property type="molecule type" value="Genomic_DNA"/>
</dbReference>
<evidence type="ECO:0000313" key="2">
    <source>
        <dbReference type="Proteomes" id="UP000075538"/>
    </source>
</evidence>
<accession>A0A149VH21</accession>
<evidence type="ECO:0000313" key="1">
    <source>
        <dbReference type="EMBL" id="KXV79495.1"/>
    </source>
</evidence>
<reference evidence="1 2" key="1">
    <citation type="submission" date="2015-06" db="EMBL/GenBank/DDBJ databases">
        <title>Improved classification and identification of acetic acid bacteria using matrix-assisted laser desorption/ionization time-of-flight mass spectrometry; Gluconobacter nephelii and Gluconobacter uchimurae are later heterotypic synonyms of Gluconobacter japonicus and Gluconobacter oxydans, respectively.</title>
        <authorList>
            <person name="Li L."/>
            <person name="Cleenwerck I."/>
            <person name="De Vuyst L."/>
            <person name="Vandamme P."/>
        </authorList>
    </citation>
    <scope>NUCLEOTIDE SEQUENCE [LARGE SCALE GENOMIC DNA]</scope>
    <source>
        <strain evidence="1 2">LMG 1604</strain>
    </source>
</reference>
<gene>
    <name evidence="1" type="ORF">AD953_01980</name>
</gene>
<sequence length="63" mass="7543">MINNLIAVKSAKFFKIKKKLTNKAIEGLFTTLRKNYSVNSHNIFKYIRKKTKWNSIFINLFYI</sequence>
<comment type="caution">
    <text evidence="1">The sequence shown here is derived from an EMBL/GenBank/DDBJ whole genome shotgun (WGS) entry which is preliminary data.</text>
</comment>
<name>A0A149VH21_9PROT</name>
<organism evidence="1 2">
    <name type="scientific">Acetobacter malorum</name>
    <dbReference type="NCBI Taxonomy" id="178901"/>
    <lineage>
        <taxon>Bacteria</taxon>
        <taxon>Pseudomonadati</taxon>
        <taxon>Pseudomonadota</taxon>
        <taxon>Alphaproteobacteria</taxon>
        <taxon>Acetobacterales</taxon>
        <taxon>Acetobacteraceae</taxon>
        <taxon>Acetobacter</taxon>
    </lineage>
</organism>
<proteinExistence type="predicted"/>
<dbReference type="PATRIC" id="fig|178901.15.peg.2953"/>
<protein>
    <submittedName>
        <fullName evidence="1">Uncharacterized protein</fullName>
    </submittedName>
</protein>